<protein>
    <submittedName>
        <fullName evidence="4">G_PROTEIN_RECEP_F1_2 domain-containing protein</fullName>
    </submittedName>
</protein>
<dbReference type="Proteomes" id="UP000267027">
    <property type="component" value="Unassembled WGS sequence"/>
</dbReference>
<keyword evidence="3" id="KW-1185">Reference proteome</keyword>
<reference evidence="4" key="1">
    <citation type="submission" date="2017-02" db="UniProtKB">
        <authorList>
            <consortium name="WormBaseParasite"/>
        </authorList>
    </citation>
    <scope>IDENTIFICATION</scope>
</reference>
<dbReference type="AlphaFoldDB" id="A0A0R3PLZ6"/>
<dbReference type="Pfam" id="PF10321">
    <property type="entry name" value="7TM_GPCR_Srt"/>
    <property type="match status" value="1"/>
</dbReference>
<sequence>MMKLPDVRAADLVMEKTDRLLLGASLTIISLSFLIIYIPVLVVFFANKEFRRAWGYVIMMHIGVTDVMQLMIHAYSGVLVATDINLDMHTEKVW</sequence>
<dbReference type="InterPro" id="IPR019425">
    <property type="entry name" value="7TM_GPCR_serpentine_rcpt_Srt"/>
</dbReference>
<feature type="transmembrane region" description="Helical" evidence="1">
    <location>
        <begin position="53"/>
        <end position="72"/>
    </location>
</feature>
<evidence type="ECO:0000256" key="1">
    <source>
        <dbReference type="SAM" id="Phobius"/>
    </source>
</evidence>
<dbReference type="EMBL" id="UYYA01003897">
    <property type="protein sequence ID" value="VDM57417.1"/>
    <property type="molecule type" value="Genomic_DNA"/>
</dbReference>
<dbReference type="WBParaSite" id="ACOC_0000583101-mRNA-1">
    <property type="protein sequence ID" value="ACOC_0000583101-mRNA-1"/>
    <property type="gene ID" value="ACOC_0000583101"/>
</dbReference>
<keyword evidence="1" id="KW-0812">Transmembrane</keyword>
<organism evidence="4">
    <name type="scientific">Angiostrongylus costaricensis</name>
    <name type="common">Nematode worm</name>
    <dbReference type="NCBI Taxonomy" id="334426"/>
    <lineage>
        <taxon>Eukaryota</taxon>
        <taxon>Metazoa</taxon>
        <taxon>Ecdysozoa</taxon>
        <taxon>Nematoda</taxon>
        <taxon>Chromadorea</taxon>
        <taxon>Rhabditida</taxon>
        <taxon>Rhabditina</taxon>
        <taxon>Rhabditomorpha</taxon>
        <taxon>Strongyloidea</taxon>
        <taxon>Metastrongylidae</taxon>
        <taxon>Angiostrongylus</taxon>
    </lineage>
</organism>
<evidence type="ECO:0000313" key="3">
    <source>
        <dbReference type="Proteomes" id="UP000267027"/>
    </source>
</evidence>
<reference evidence="2 3" key="2">
    <citation type="submission" date="2018-11" db="EMBL/GenBank/DDBJ databases">
        <authorList>
            <consortium name="Pathogen Informatics"/>
        </authorList>
    </citation>
    <scope>NUCLEOTIDE SEQUENCE [LARGE SCALE GENOMIC DNA]</scope>
    <source>
        <strain evidence="2 3">Costa Rica</strain>
    </source>
</reference>
<evidence type="ECO:0000313" key="2">
    <source>
        <dbReference type="EMBL" id="VDM57417.1"/>
    </source>
</evidence>
<evidence type="ECO:0000313" key="4">
    <source>
        <dbReference type="WBParaSite" id="ACOC_0000583101-mRNA-1"/>
    </source>
</evidence>
<keyword evidence="1" id="KW-0472">Membrane</keyword>
<dbReference type="OrthoDB" id="5857248at2759"/>
<gene>
    <name evidence="2" type="ORF">ACOC_LOCUS5832</name>
</gene>
<keyword evidence="1" id="KW-1133">Transmembrane helix</keyword>
<name>A0A0R3PLZ6_ANGCS</name>
<proteinExistence type="predicted"/>
<accession>A0A0R3PLZ6</accession>
<feature type="transmembrane region" description="Helical" evidence="1">
    <location>
        <begin position="20"/>
        <end position="46"/>
    </location>
</feature>